<reference evidence="2" key="1">
    <citation type="submission" date="2014-09" db="EMBL/GenBank/DDBJ databases">
        <authorList>
            <person name="Mudge J."/>
            <person name="Ramaraj T."/>
            <person name="Lindquist I.E."/>
            <person name="Bharti A.K."/>
            <person name="Sundararajan A."/>
            <person name="Cameron C.T."/>
            <person name="Woodward J.E."/>
            <person name="May G.D."/>
            <person name="Brubaker C."/>
            <person name="Broadhvest J."/>
            <person name="Wilkins T.A."/>
        </authorList>
    </citation>
    <scope>NUCLEOTIDE SEQUENCE</scope>
    <source>
        <strain evidence="2">cv. AKA8401</strain>
    </source>
</reference>
<organism evidence="1 2">
    <name type="scientific">Gossypium arboreum</name>
    <name type="common">Tree cotton</name>
    <name type="synonym">Gossypium nanking</name>
    <dbReference type="NCBI Taxonomy" id="29729"/>
    <lineage>
        <taxon>Eukaryota</taxon>
        <taxon>Viridiplantae</taxon>
        <taxon>Streptophyta</taxon>
        <taxon>Embryophyta</taxon>
        <taxon>Tracheophyta</taxon>
        <taxon>Spermatophyta</taxon>
        <taxon>Magnoliopsida</taxon>
        <taxon>eudicotyledons</taxon>
        <taxon>Gunneridae</taxon>
        <taxon>Pentapetalae</taxon>
        <taxon>rosids</taxon>
        <taxon>malvids</taxon>
        <taxon>Malvales</taxon>
        <taxon>Malvaceae</taxon>
        <taxon>Malvoideae</taxon>
        <taxon>Gossypium</taxon>
    </lineage>
</organism>
<name>A0A0B0PAA2_GOSAR</name>
<keyword evidence="2" id="KW-1185">Reference proteome</keyword>
<dbReference type="EMBL" id="KN417813">
    <property type="protein sequence ID" value="KHG21199.1"/>
    <property type="molecule type" value="Genomic_DNA"/>
</dbReference>
<dbReference type="Proteomes" id="UP000032142">
    <property type="component" value="Unassembled WGS sequence"/>
</dbReference>
<dbReference type="AlphaFoldDB" id="A0A0B0PAA2"/>
<gene>
    <name evidence="1" type="ORF">F383_01084</name>
</gene>
<protein>
    <submittedName>
        <fullName evidence="1">Uncharacterized protein</fullName>
    </submittedName>
</protein>
<sequence>MCNQVRVQKACLSIDSCSFFFLVCHC</sequence>
<evidence type="ECO:0000313" key="1">
    <source>
        <dbReference type="EMBL" id="KHG21199.1"/>
    </source>
</evidence>
<evidence type="ECO:0000313" key="2">
    <source>
        <dbReference type="Proteomes" id="UP000032142"/>
    </source>
</evidence>
<accession>A0A0B0PAA2</accession>
<proteinExistence type="predicted"/>